<feature type="compositionally biased region" description="Polar residues" evidence="1">
    <location>
        <begin position="964"/>
        <end position="989"/>
    </location>
</feature>
<feature type="compositionally biased region" description="Polar residues" evidence="1">
    <location>
        <begin position="884"/>
        <end position="901"/>
    </location>
</feature>
<feature type="region of interest" description="Disordered" evidence="1">
    <location>
        <begin position="1061"/>
        <end position="1145"/>
    </location>
</feature>
<feature type="compositionally biased region" description="Polar residues" evidence="1">
    <location>
        <begin position="816"/>
        <end position="877"/>
    </location>
</feature>
<dbReference type="EMBL" id="JBEVYD010000011">
    <property type="protein sequence ID" value="KAL3229591.1"/>
    <property type="molecule type" value="Genomic_DNA"/>
</dbReference>
<feature type="region of interest" description="Disordered" evidence="1">
    <location>
        <begin position="765"/>
        <end position="1048"/>
    </location>
</feature>
<accession>A0ABR4NNT2</accession>
<organism evidence="3 4">
    <name type="scientific">Nakaseomyces bracarensis</name>
    <dbReference type="NCBI Taxonomy" id="273131"/>
    <lineage>
        <taxon>Eukaryota</taxon>
        <taxon>Fungi</taxon>
        <taxon>Dikarya</taxon>
        <taxon>Ascomycota</taxon>
        <taxon>Saccharomycotina</taxon>
        <taxon>Saccharomycetes</taxon>
        <taxon>Saccharomycetales</taxon>
        <taxon>Saccharomycetaceae</taxon>
        <taxon>Nakaseomyces</taxon>
    </lineage>
</organism>
<dbReference type="InterPro" id="IPR037508">
    <property type="entry name" value="Msb1/Mug8"/>
</dbReference>
<sequence>MTTATKPLPTVPMPQGTESKTEMDIPSRKHPVKKQKPVDNLDQDEFEFFHEFSRSNVKGVIHLITAELKDRGTDVEYLMIPLRPEQTNEKLLGFLNQVFPLGNGQPVNEKKQLKIISKCDVWTLFQALKYIWCRLPGAEVVGWKAYNEFKLREKDKDYPRKSFLEIMPQCLASPNHASIVYDFFDLIVTISSNSKVNKMSARKISKMCAVWAFGKFPDQNHDYDFDSKSSKTVNNSIKDGFDQWIPGSDAVFHLLLAFLRSFVPKDIENAKLPKTLKNLLFNSEYPPLKSTAFASETILTIPLVTLHTSTFSRKPWQLLERCNEMLNFDHHDAFEAREDYALLKSLFKKKNNVEGISRKMSQESRRLMKEMSTKHSTFQAGWAPRKALPNDLNLRSKIDVKRIDIDDYFIWTWLSTLSYEQTSEKKKIFGRSLILEFEFDGFKKWVVFQESDLVLEHIIDEERQKSMKAKKDSINTSFESDTFSEPTSQSSTNRNITPVYEKFQNEVPQNSVAMNPKSTNTSGYHTVIDLDARKDKNNMKNKIQKWNPLHNLRKKSGNSETEHKEATSDIKKKFKSHKYDDSAPLTDLSDPMSYQLPDIKPDDKGFSIELPDIEGDQLLDDKRTNNHGYITPVSNSELNNQQAHAYQRPAQPNKFNIRQRPSRPDLRANNDDIKPIHEDRAPEKEEKRPSKEQRIIPKEEKRITDGTIEDLSGMVEQMMAFEYQDADAIENSDDILKGVTKFDQYKRNEIQSTDSLAVHSLKISTGTSESLVDSLDLPNTKKGLEPQLVNHERSPYSRVPVSMSNDIDRTPRLVKNKNSSPMNSNDYLSPTNDSKTPMTRRSPDLSYQQPDNNSNYPQESVQEANRYPNPSTYTNDQGSRHSPVGQSKRNISPERTNQALPSTPRGPQTKIPYNKNDILSPSRDQYEVSKAIPQPPLQEHSVNHQMIPNPQMVPNPQMIPTPKKMSNNRHPQQNHQFNSALPNQAYRSQSPEKKSMSPQPPMKSNIPIPIPKPHHGGIVSSPSFQDAMPTQIPPPIGNKIYSGSPMSSAENVARKHLNVPGSQERLPQQQPFHTPQKKMGYPNNQSDYASPQQDPYMEQQHGGYPPQRLQQQQYPQQQQYQQNMYPPQGYSDNSGYGQMMPPPPAQDGYYPQYNNKRMPNSPSQYGQFMPVPQQPQPMAGGYRNGNGAGNPQMMMPNPQYSQPLMPPHSPHKRQSNFGAGAGAPADYIPPMVPMAPMGHVNKLHGVNMNKKREQKKLYNDIRSGNFGI</sequence>
<feature type="domain" description="Meiotically up-regulated protein Msb1/Mug8" evidence="2">
    <location>
        <begin position="51"/>
        <end position="450"/>
    </location>
</feature>
<dbReference type="InterPro" id="IPR012965">
    <property type="entry name" value="Msb1/Mug8_dom"/>
</dbReference>
<feature type="region of interest" description="Disordered" evidence="1">
    <location>
        <begin position="535"/>
        <end position="609"/>
    </location>
</feature>
<keyword evidence="4" id="KW-1185">Reference proteome</keyword>
<evidence type="ECO:0000256" key="1">
    <source>
        <dbReference type="SAM" id="MobiDB-lite"/>
    </source>
</evidence>
<feature type="compositionally biased region" description="Polar residues" evidence="1">
    <location>
        <begin position="1082"/>
        <end position="1093"/>
    </location>
</feature>
<dbReference type="PANTHER" id="PTHR28093:SF1">
    <property type="entry name" value="MORPHOGENESIS-RELATED PROTEIN MSB1"/>
    <property type="match status" value="1"/>
</dbReference>
<dbReference type="PANTHER" id="PTHR28093">
    <property type="entry name" value="MORPHOGENESIS-RELATED PROTEIN MSB1"/>
    <property type="match status" value="1"/>
</dbReference>
<comment type="caution">
    <text evidence="3">The sequence shown here is derived from an EMBL/GenBank/DDBJ whole genome shotgun (WGS) entry which is preliminary data.</text>
</comment>
<feature type="region of interest" description="Disordered" evidence="1">
    <location>
        <begin position="618"/>
        <end position="637"/>
    </location>
</feature>
<evidence type="ECO:0000259" key="2">
    <source>
        <dbReference type="Pfam" id="PF08101"/>
    </source>
</evidence>
<evidence type="ECO:0000313" key="4">
    <source>
        <dbReference type="Proteomes" id="UP001623330"/>
    </source>
</evidence>
<protein>
    <submittedName>
        <fullName evidence="3">Morphogenesis-related protein MSB1</fullName>
    </submittedName>
</protein>
<name>A0ABR4NNT2_9SACH</name>
<feature type="compositionally biased region" description="Polar residues" evidence="1">
    <location>
        <begin position="626"/>
        <end position="637"/>
    </location>
</feature>
<dbReference type="Proteomes" id="UP001623330">
    <property type="component" value="Unassembled WGS sequence"/>
</dbReference>
<feature type="compositionally biased region" description="Low complexity" evidence="1">
    <location>
        <begin position="1104"/>
        <end position="1130"/>
    </location>
</feature>
<feature type="compositionally biased region" description="Basic and acidic residues" evidence="1">
    <location>
        <begin position="560"/>
        <end position="581"/>
    </location>
</feature>
<feature type="compositionally biased region" description="Basic and acidic residues" evidence="1">
    <location>
        <begin position="662"/>
        <end position="704"/>
    </location>
</feature>
<dbReference type="CDD" id="cd04401">
    <property type="entry name" value="RhoGAP_fMSB1"/>
    <property type="match status" value="1"/>
</dbReference>
<gene>
    <name evidence="3" type="ORF">RNJ44_01727</name>
</gene>
<feature type="region of interest" description="Disordered" evidence="1">
    <location>
        <begin position="477"/>
        <end position="496"/>
    </location>
</feature>
<feature type="region of interest" description="Disordered" evidence="1">
    <location>
        <begin position="1"/>
        <end position="36"/>
    </location>
</feature>
<reference evidence="3 4" key="1">
    <citation type="submission" date="2024-05" db="EMBL/GenBank/DDBJ databases">
        <title>Long read based assembly of the Candida bracarensis genome reveals expanded adhesin content.</title>
        <authorList>
            <person name="Marcet-Houben M."/>
            <person name="Ksiezopolska E."/>
            <person name="Gabaldon T."/>
        </authorList>
    </citation>
    <scope>NUCLEOTIDE SEQUENCE [LARGE SCALE GENOMIC DNA]</scope>
    <source>
        <strain evidence="3 4">CBM6</strain>
    </source>
</reference>
<dbReference type="Pfam" id="PF08101">
    <property type="entry name" value="Msb1-Mug8_dom"/>
    <property type="match status" value="1"/>
</dbReference>
<feature type="region of interest" description="Disordered" evidence="1">
    <location>
        <begin position="1181"/>
        <end position="1222"/>
    </location>
</feature>
<proteinExistence type="predicted"/>
<evidence type="ECO:0000313" key="3">
    <source>
        <dbReference type="EMBL" id="KAL3229591.1"/>
    </source>
</evidence>
<feature type="region of interest" description="Disordered" evidence="1">
    <location>
        <begin position="642"/>
        <end position="705"/>
    </location>
</feature>